<evidence type="ECO:0000259" key="2">
    <source>
        <dbReference type="PROSITE" id="PS50110"/>
    </source>
</evidence>
<organism evidence="3 4">
    <name type="scientific">Candidatus Colimorpha enterica</name>
    <dbReference type="NCBI Taxonomy" id="3083063"/>
    <lineage>
        <taxon>Bacteria</taxon>
        <taxon>Pseudomonadati</taxon>
        <taxon>Bacteroidota</taxon>
        <taxon>Bacteroidia</taxon>
        <taxon>Bacteroidales</taxon>
        <taxon>Candidatus Colimorpha</taxon>
    </lineage>
</organism>
<accession>R6UKV5</accession>
<dbReference type="STRING" id="1263015.BN580_00047"/>
<dbReference type="SUPFAM" id="SSF52172">
    <property type="entry name" value="CheY-like"/>
    <property type="match status" value="1"/>
</dbReference>
<evidence type="ECO:0000313" key="3">
    <source>
        <dbReference type="EMBL" id="CDC71412.1"/>
    </source>
</evidence>
<evidence type="ECO:0000256" key="1">
    <source>
        <dbReference type="PROSITE-ProRule" id="PRU00169"/>
    </source>
</evidence>
<comment type="caution">
    <text evidence="3">The sequence shown here is derived from an EMBL/GenBank/DDBJ whole genome shotgun (WGS) entry which is preliminary data.</text>
</comment>
<reference evidence="3" key="1">
    <citation type="submission" date="2012-11" db="EMBL/GenBank/DDBJ databases">
        <title>Dependencies among metagenomic species, viruses, plasmids and units of genetic variation.</title>
        <authorList>
            <person name="Nielsen H.B."/>
            <person name="Almeida M."/>
            <person name="Juncker A.S."/>
            <person name="Rasmussen S."/>
            <person name="Li J."/>
            <person name="Sunagawa S."/>
            <person name="Plichta D."/>
            <person name="Gautier L."/>
            <person name="Le Chatelier E."/>
            <person name="Peletier E."/>
            <person name="Bonde I."/>
            <person name="Nielsen T."/>
            <person name="Manichanh C."/>
            <person name="Arumugam M."/>
            <person name="Batto J."/>
            <person name="Santos M.B.Q.D."/>
            <person name="Blom N."/>
            <person name="Borruel N."/>
            <person name="Burgdorf K.S."/>
            <person name="Boumezbeur F."/>
            <person name="Casellas F."/>
            <person name="Dore J."/>
            <person name="Guarner F."/>
            <person name="Hansen T."/>
            <person name="Hildebrand F."/>
            <person name="Kaas R.S."/>
            <person name="Kennedy S."/>
            <person name="Kristiansen K."/>
            <person name="Kultima J.R."/>
            <person name="Leonard P."/>
            <person name="Levenez F."/>
            <person name="Lund O."/>
            <person name="Moumen B."/>
            <person name="Le Paslier D."/>
            <person name="Pons N."/>
            <person name="Pedersen O."/>
            <person name="Prifti E."/>
            <person name="Qin J."/>
            <person name="Raes J."/>
            <person name="Tap J."/>
            <person name="Tims S."/>
            <person name="Ussery D.W."/>
            <person name="Yamada T."/>
            <person name="MetaHit consortium"/>
            <person name="Renault P."/>
            <person name="Sicheritz-Ponten T."/>
            <person name="Bork P."/>
            <person name="Wang J."/>
            <person name="Brunak S."/>
            <person name="Ehrlich S.D."/>
        </authorList>
    </citation>
    <scope>NUCLEOTIDE SEQUENCE [LARGE SCALE GENOMIC DNA]</scope>
</reference>
<proteinExistence type="predicted"/>
<feature type="modified residue" description="4-aspartylphosphate" evidence="1">
    <location>
        <position position="52"/>
    </location>
</feature>
<dbReference type="Pfam" id="PF00072">
    <property type="entry name" value="Response_reg"/>
    <property type="match status" value="1"/>
</dbReference>
<dbReference type="PROSITE" id="PS50110">
    <property type="entry name" value="RESPONSE_REGULATORY"/>
    <property type="match status" value="1"/>
</dbReference>
<gene>
    <name evidence="3" type="ORF">BN580_00047</name>
</gene>
<sequence length="66" mass="7461">MAKILIVEDEKAINDLVKFNLELVGHECSQVFDGESGLTEALKLKYDLIILDVMLPSIRALRSWNT</sequence>
<dbReference type="GO" id="GO:0000160">
    <property type="term" value="P:phosphorelay signal transduction system"/>
    <property type="evidence" value="ECO:0007669"/>
    <property type="project" value="InterPro"/>
</dbReference>
<keyword evidence="1" id="KW-0597">Phosphoprotein</keyword>
<protein>
    <submittedName>
        <fullName evidence="3">Two component transcriptional regulator winged helix family</fullName>
    </submittedName>
</protein>
<feature type="domain" description="Response regulatory" evidence="2">
    <location>
        <begin position="3"/>
        <end position="66"/>
    </location>
</feature>
<evidence type="ECO:0000313" key="4">
    <source>
        <dbReference type="Proteomes" id="UP000017938"/>
    </source>
</evidence>
<name>R6UKV5_9BACT</name>
<dbReference type="Proteomes" id="UP000017938">
    <property type="component" value="Unassembled WGS sequence"/>
</dbReference>
<dbReference type="InterPro" id="IPR011006">
    <property type="entry name" value="CheY-like_superfamily"/>
</dbReference>
<dbReference type="EMBL" id="CBFW010000068">
    <property type="protein sequence ID" value="CDC71412.1"/>
    <property type="molecule type" value="Genomic_DNA"/>
</dbReference>
<dbReference type="Gene3D" id="3.40.50.2300">
    <property type="match status" value="1"/>
</dbReference>
<dbReference type="InterPro" id="IPR001789">
    <property type="entry name" value="Sig_transdc_resp-reg_receiver"/>
</dbReference>
<dbReference type="AlphaFoldDB" id="R6UKV5"/>